<organism evidence="3 4">
    <name type="scientific">Penicillium frequentans</name>
    <dbReference type="NCBI Taxonomy" id="3151616"/>
    <lineage>
        <taxon>Eukaryota</taxon>
        <taxon>Fungi</taxon>
        <taxon>Dikarya</taxon>
        <taxon>Ascomycota</taxon>
        <taxon>Pezizomycotina</taxon>
        <taxon>Eurotiomycetes</taxon>
        <taxon>Eurotiomycetidae</taxon>
        <taxon>Eurotiales</taxon>
        <taxon>Aspergillaceae</taxon>
        <taxon>Penicillium</taxon>
    </lineage>
</organism>
<dbReference type="InterPro" id="IPR036389">
    <property type="entry name" value="RNase_III_sf"/>
</dbReference>
<keyword evidence="4" id="KW-1185">Reference proteome</keyword>
<protein>
    <recommendedName>
        <fullName evidence="2">RNase III domain-containing protein</fullName>
    </recommendedName>
</protein>
<proteinExistence type="predicted"/>
<dbReference type="GO" id="GO:0005737">
    <property type="term" value="C:cytoplasm"/>
    <property type="evidence" value="ECO:0007669"/>
    <property type="project" value="TreeGrafter"/>
</dbReference>
<dbReference type="CDD" id="cd00593">
    <property type="entry name" value="RIBOc"/>
    <property type="match status" value="2"/>
</dbReference>
<comment type="caution">
    <text evidence="3">The sequence shown here is derived from an EMBL/GenBank/DDBJ whole genome shotgun (WGS) entry which is preliminary data.</text>
</comment>
<feature type="domain" description="RNase III" evidence="2">
    <location>
        <begin position="2"/>
        <end position="138"/>
    </location>
</feature>
<dbReference type="PROSITE" id="PS50142">
    <property type="entry name" value="RNASE_3_2"/>
    <property type="match status" value="2"/>
</dbReference>
<dbReference type="GO" id="GO:0004525">
    <property type="term" value="F:ribonuclease III activity"/>
    <property type="evidence" value="ECO:0007669"/>
    <property type="project" value="InterPro"/>
</dbReference>
<keyword evidence="1" id="KW-0378">Hydrolase</keyword>
<accession>A0AAD6D4Y6</accession>
<dbReference type="Gene3D" id="1.10.1520.10">
    <property type="entry name" value="Ribonuclease III domain"/>
    <property type="match status" value="2"/>
</dbReference>
<sequence length="453" mass="51021">MASEVQSQLFKDLPMISSSYLQEAITAPSSQWPSNYQRLEFLGDCILKFVVALHAFSKYPLWHEGYLSKFKDLLVSNERLTCAAATAHLEQFICAEFITRKHPVFLPVANKLQIETLPRKVLADVIEALTAAAYECGGISLSQQVLGIFLPELSTISNEPQCKRKKDRTFPVHLEDKIDLLLAFKFQDRSLIWEALTHSSWQRDNTTGSYQRLEFLGDAILDFLISKIVYSQCPKLSEGRMTELRAASVNADFLGFLCMEFTLTEPCCYRPNLTSNDCEPSTSSKLTSWWMFMRHDAPEIIKAQASCSERYRLLGGRIKRNLENHVSYPWAILAQLAPPKFYSDLIESTLAAIYIDSGGCMVACEEFLSRINLIAYLERFVGQAVILEHPKNALDRVLGARSSDFQFAQTDAGLHDISVWLEDKKVACISNCLTKAEAVVRGADAALAYLSYT</sequence>
<evidence type="ECO:0000313" key="3">
    <source>
        <dbReference type="EMBL" id="KAJ5553757.1"/>
    </source>
</evidence>
<feature type="domain" description="RNase III" evidence="2">
    <location>
        <begin position="171"/>
        <end position="358"/>
    </location>
</feature>
<reference evidence="3 4" key="1">
    <citation type="journal article" date="2023" name="IMA Fungus">
        <title>Comparative genomic study of the Penicillium genus elucidates a diverse pangenome and 15 lateral gene transfer events.</title>
        <authorList>
            <person name="Petersen C."/>
            <person name="Sorensen T."/>
            <person name="Nielsen M.R."/>
            <person name="Sondergaard T.E."/>
            <person name="Sorensen J.L."/>
            <person name="Fitzpatrick D.A."/>
            <person name="Frisvad J.C."/>
            <person name="Nielsen K.L."/>
        </authorList>
    </citation>
    <scope>NUCLEOTIDE SEQUENCE [LARGE SCALE GENOMIC DNA]</scope>
    <source>
        <strain evidence="3 4">IBT 35679</strain>
    </source>
</reference>
<dbReference type="SUPFAM" id="SSF69065">
    <property type="entry name" value="RNase III domain-like"/>
    <property type="match status" value="2"/>
</dbReference>
<dbReference type="Proteomes" id="UP001220324">
    <property type="component" value="Unassembled WGS sequence"/>
</dbReference>
<dbReference type="AlphaFoldDB" id="A0AAD6D4Y6"/>
<dbReference type="GO" id="GO:0005634">
    <property type="term" value="C:nucleus"/>
    <property type="evidence" value="ECO:0007669"/>
    <property type="project" value="TreeGrafter"/>
</dbReference>
<dbReference type="GO" id="GO:0030422">
    <property type="term" value="P:siRNA processing"/>
    <property type="evidence" value="ECO:0007669"/>
    <property type="project" value="TreeGrafter"/>
</dbReference>
<gene>
    <name evidence="3" type="ORF">N7494_003135</name>
</gene>
<dbReference type="PANTHER" id="PTHR14950:SF37">
    <property type="entry name" value="ENDORIBONUCLEASE DICER"/>
    <property type="match status" value="1"/>
</dbReference>
<dbReference type="GO" id="GO:0003723">
    <property type="term" value="F:RNA binding"/>
    <property type="evidence" value="ECO:0007669"/>
    <property type="project" value="TreeGrafter"/>
</dbReference>
<name>A0AAD6D4Y6_9EURO</name>
<dbReference type="EMBL" id="JAQIZZ010000002">
    <property type="protein sequence ID" value="KAJ5553757.1"/>
    <property type="molecule type" value="Genomic_DNA"/>
</dbReference>
<evidence type="ECO:0000256" key="1">
    <source>
        <dbReference type="ARBA" id="ARBA00022801"/>
    </source>
</evidence>
<dbReference type="Pfam" id="PF00636">
    <property type="entry name" value="Ribonuclease_3"/>
    <property type="match status" value="2"/>
</dbReference>
<evidence type="ECO:0000259" key="2">
    <source>
        <dbReference type="PROSITE" id="PS50142"/>
    </source>
</evidence>
<dbReference type="InterPro" id="IPR000999">
    <property type="entry name" value="RNase_III_dom"/>
</dbReference>
<evidence type="ECO:0000313" key="4">
    <source>
        <dbReference type="Proteomes" id="UP001220324"/>
    </source>
</evidence>
<dbReference type="SMART" id="SM00535">
    <property type="entry name" value="RIBOc"/>
    <property type="match status" value="2"/>
</dbReference>
<dbReference type="PANTHER" id="PTHR14950">
    <property type="entry name" value="DICER-RELATED"/>
    <property type="match status" value="1"/>
</dbReference>
<dbReference type="PROSITE" id="PS00517">
    <property type="entry name" value="RNASE_3_1"/>
    <property type="match status" value="1"/>
</dbReference>